<dbReference type="Gene3D" id="1.10.510.10">
    <property type="entry name" value="Transferase(Phosphotransferase) domain 1"/>
    <property type="match status" value="1"/>
</dbReference>
<keyword evidence="5 6" id="KW-0067">ATP-binding</keyword>
<gene>
    <name evidence="8" type="primary">grk7a_1</name>
    <name evidence="8" type="ORF">EYF80_066076</name>
</gene>
<accession>A0A4Z2E572</accession>
<dbReference type="GO" id="GO:0007165">
    <property type="term" value="P:signal transduction"/>
    <property type="evidence" value="ECO:0007669"/>
    <property type="project" value="InterPro"/>
</dbReference>
<dbReference type="GO" id="GO:0005524">
    <property type="term" value="F:ATP binding"/>
    <property type="evidence" value="ECO:0007669"/>
    <property type="project" value="UniProtKB-KW"/>
</dbReference>
<dbReference type="OrthoDB" id="8651415at2759"/>
<sequence>MWVCHGDDPRNHFFFKSVNFRRLEAGLVAPPWAPRPDVVYAGDAERFRDESEAEDVAFEPKDQKFYQQFSTGAVSLRWQQEVIDSGVFQELDQNHGGGRSHETTWESRMCVLQ</sequence>
<evidence type="ECO:0000256" key="2">
    <source>
        <dbReference type="ARBA" id="ARBA00022679"/>
    </source>
</evidence>
<keyword evidence="9" id="KW-1185">Reference proteome</keyword>
<keyword evidence="4 6" id="KW-0418">Kinase</keyword>
<dbReference type="Gene3D" id="3.30.200.20">
    <property type="entry name" value="Phosphorylase Kinase, domain 1"/>
    <property type="match status" value="1"/>
</dbReference>
<reference evidence="8 9" key="1">
    <citation type="submission" date="2019-03" db="EMBL/GenBank/DDBJ databases">
        <title>First draft genome of Liparis tanakae, snailfish: a comprehensive survey of snailfish specific genes.</title>
        <authorList>
            <person name="Kim W."/>
            <person name="Song I."/>
            <person name="Jeong J.-H."/>
            <person name="Kim D."/>
            <person name="Kim S."/>
            <person name="Ryu S."/>
            <person name="Song J.Y."/>
            <person name="Lee S.K."/>
        </authorList>
    </citation>
    <scope>NUCLEOTIDE SEQUENCE [LARGE SCALE GENOMIC DNA]</scope>
    <source>
        <tissue evidence="8">Muscle</tissue>
    </source>
</reference>
<evidence type="ECO:0000256" key="5">
    <source>
        <dbReference type="ARBA" id="ARBA00022840"/>
    </source>
</evidence>
<dbReference type="PANTHER" id="PTHR24355:SF29">
    <property type="entry name" value="RHODOPSIN KINASE GRK7-B"/>
    <property type="match status" value="1"/>
</dbReference>
<evidence type="ECO:0000259" key="7">
    <source>
        <dbReference type="PROSITE" id="PS51285"/>
    </source>
</evidence>
<dbReference type="PRINTS" id="PR00717">
    <property type="entry name" value="GPCRKINASE"/>
</dbReference>
<evidence type="ECO:0000256" key="1">
    <source>
        <dbReference type="ARBA" id="ARBA00022527"/>
    </source>
</evidence>
<dbReference type="GO" id="GO:0050254">
    <property type="term" value="F:rhodopsin kinase activity"/>
    <property type="evidence" value="ECO:0007669"/>
    <property type="project" value="TreeGrafter"/>
</dbReference>
<evidence type="ECO:0000256" key="3">
    <source>
        <dbReference type="ARBA" id="ARBA00022741"/>
    </source>
</evidence>
<dbReference type="EMBL" id="SRLO01017303">
    <property type="protein sequence ID" value="TNN23803.1"/>
    <property type="molecule type" value="Genomic_DNA"/>
</dbReference>
<keyword evidence="3 6" id="KW-0547">Nucleotide-binding</keyword>
<protein>
    <recommendedName>
        <fullName evidence="6">G protein-coupled receptor kinase</fullName>
        <ecNumber evidence="6">2.7.11.-</ecNumber>
    </recommendedName>
</protein>
<evidence type="ECO:0000313" key="8">
    <source>
        <dbReference type="EMBL" id="TNN23803.1"/>
    </source>
</evidence>
<evidence type="ECO:0000313" key="9">
    <source>
        <dbReference type="Proteomes" id="UP000314294"/>
    </source>
</evidence>
<dbReference type="GO" id="GO:0005737">
    <property type="term" value="C:cytoplasm"/>
    <property type="evidence" value="ECO:0007669"/>
    <property type="project" value="TreeGrafter"/>
</dbReference>
<dbReference type="PROSITE" id="PS51285">
    <property type="entry name" value="AGC_KINASE_CTER"/>
    <property type="match status" value="1"/>
</dbReference>
<keyword evidence="2 6" id="KW-0808">Transferase</keyword>
<dbReference type="AlphaFoldDB" id="A0A4Z2E572"/>
<evidence type="ECO:0000256" key="6">
    <source>
        <dbReference type="RuleBase" id="RU000308"/>
    </source>
</evidence>
<comment type="similarity">
    <text evidence="6">Belongs to the protein kinase superfamily. AGC Ser/Thr protein kinase family. GPRK subfamily.</text>
</comment>
<dbReference type="InterPro" id="IPR000961">
    <property type="entry name" value="AGC-kinase_C"/>
</dbReference>
<dbReference type="InterPro" id="IPR000239">
    <property type="entry name" value="GPCR_kinase"/>
</dbReference>
<proteinExistence type="inferred from homology"/>
<evidence type="ECO:0000256" key="4">
    <source>
        <dbReference type="ARBA" id="ARBA00022777"/>
    </source>
</evidence>
<dbReference type="GO" id="GO:0009966">
    <property type="term" value="P:regulation of signal transduction"/>
    <property type="evidence" value="ECO:0007669"/>
    <property type="project" value="TreeGrafter"/>
</dbReference>
<name>A0A4Z2E572_9TELE</name>
<dbReference type="Proteomes" id="UP000314294">
    <property type="component" value="Unassembled WGS sequence"/>
</dbReference>
<comment type="caution">
    <text evidence="8">The sequence shown here is derived from an EMBL/GenBank/DDBJ whole genome shotgun (WGS) entry which is preliminary data.</text>
</comment>
<organism evidence="8 9">
    <name type="scientific">Liparis tanakae</name>
    <name type="common">Tanaka's snailfish</name>
    <dbReference type="NCBI Taxonomy" id="230148"/>
    <lineage>
        <taxon>Eukaryota</taxon>
        <taxon>Metazoa</taxon>
        <taxon>Chordata</taxon>
        <taxon>Craniata</taxon>
        <taxon>Vertebrata</taxon>
        <taxon>Euteleostomi</taxon>
        <taxon>Actinopterygii</taxon>
        <taxon>Neopterygii</taxon>
        <taxon>Teleostei</taxon>
        <taxon>Neoteleostei</taxon>
        <taxon>Acanthomorphata</taxon>
        <taxon>Eupercaria</taxon>
        <taxon>Perciformes</taxon>
        <taxon>Cottioidei</taxon>
        <taxon>Cottales</taxon>
        <taxon>Liparidae</taxon>
        <taxon>Liparis</taxon>
    </lineage>
</organism>
<feature type="domain" description="AGC-kinase C-terminal" evidence="7">
    <location>
        <begin position="16"/>
        <end position="81"/>
    </location>
</feature>
<keyword evidence="1 6" id="KW-0723">Serine/threonine-protein kinase</keyword>
<dbReference type="EC" id="2.7.11.-" evidence="6"/>
<dbReference type="PANTHER" id="PTHR24355">
    <property type="entry name" value="G PROTEIN-COUPLED RECEPTOR KINASE/RIBOSOMAL PROTEIN S6 KINASE"/>
    <property type="match status" value="1"/>
</dbReference>